<feature type="domain" description="Ribulose bisphosphate carboxylase large subunit ferrodoxin-like N-terminal" evidence="2">
    <location>
        <begin position="3"/>
        <end position="65"/>
    </location>
</feature>
<dbReference type="AlphaFoldDB" id="X0TIA2"/>
<dbReference type="InterPro" id="IPR036376">
    <property type="entry name" value="RuBisCO_lsu_C_sf"/>
</dbReference>
<dbReference type="GO" id="GO:0000287">
    <property type="term" value="F:magnesium ion binding"/>
    <property type="evidence" value="ECO:0007669"/>
    <property type="project" value="InterPro"/>
</dbReference>
<comment type="caution">
    <text evidence="3">The sequence shown here is derived from an EMBL/GenBank/DDBJ whole genome shotgun (WGS) entry which is preliminary data.</text>
</comment>
<dbReference type="SFLD" id="SFLDG00301">
    <property type="entry name" value="RuBisCO-like_proteins"/>
    <property type="match status" value="1"/>
</dbReference>
<dbReference type="Gene3D" id="3.30.70.150">
    <property type="entry name" value="RuBisCO large subunit, N-terminal domain"/>
    <property type="match status" value="1"/>
</dbReference>
<gene>
    <name evidence="3" type="ORF">S01H1_10983</name>
</gene>
<dbReference type="InterPro" id="IPR036422">
    <property type="entry name" value="RuBisCO_lsu_N_sf"/>
</dbReference>
<dbReference type="SUPFAM" id="SSF54966">
    <property type="entry name" value="RuBisCO, large subunit, small (N-terminal) domain"/>
    <property type="match status" value="1"/>
</dbReference>
<feature type="non-terminal residue" evidence="3">
    <location>
        <position position="1"/>
    </location>
</feature>
<reference evidence="3" key="1">
    <citation type="journal article" date="2014" name="Front. Microbiol.">
        <title>High frequency of phylogenetically diverse reductive dehalogenase-homologous genes in deep subseafloor sedimentary metagenomes.</title>
        <authorList>
            <person name="Kawai M."/>
            <person name="Futagami T."/>
            <person name="Toyoda A."/>
            <person name="Takaki Y."/>
            <person name="Nishi S."/>
            <person name="Hori S."/>
            <person name="Arai W."/>
            <person name="Tsubouchi T."/>
            <person name="Morono Y."/>
            <person name="Uchiyama I."/>
            <person name="Ito T."/>
            <person name="Fujiyama A."/>
            <person name="Inagaki F."/>
            <person name="Takami H."/>
        </authorList>
    </citation>
    <scope>NUCLEOTIDE SEQUENCE</scope>
    <source>
        <strain evidence="3">Expedition CK06-06</strain>
    </source>
</reference>
<accession>X0TIA2</accession>
<dbReference type="SUPFAM" id="SSF51649">
    <property type="entry name" value="RuBisCo, C-terminal domain"/>
    <property type="match status" value="1"/>
</dbReference>
<dbReference type="Pfam" id="PF00016">
    <property type="entry name" value="RuBisCO_large"/>
    <property type="match status" value="1"/>
</dbReference>
<dbReference type="PANTHER" id="PTHR42704:SF17">
    <property type="entry name" value="RIBULOSE BISPHOSPHATE CARBOXYLASE LARGE CHAIN"/>
    <property type="match status" value="1"/>
</dbReference>
<feature type="domain" description="Ribulose bisphosphate carboxylase large subunit C-terminal" evidence="1">
    <location>
        <begin position="75"/>
        <end position="364"/>
    </location>
</feature>
<dbReference type="NCBIfam" id="NF003252">
    <property type="entry name" value="PRK04208.1"/>
    <property type="match status" value="1"/>
</dbReference>
<evidence type="ECO:0000313" key="3">
    <source>
        <dbReference type="EMBL" id="GAF75840.1"/>
    </source>
</evidence>
<protein>
    <recommendedName>
        <fullName evidence="4">Ribulose bisphosphate carboxylase large subunit C-terminal domain-containing protein</fullName>
    </recommendedName>
</protein>
<dbReference type="InterPro" id="IPR017443">
    <property type="entry name" value="RuBisCO_lsu_fd_N"/>
</dbReference>
<dbReference type="Gene3D" id="3.20.20.110">
    <property type="entry name" value="Ribulose bisphosphate carboxylase, large subunit, C-terminal domain"/>
    <property type="match status" value="1"/>
</dbReference>
<name>X0TIA2_9ZZZZ</name>
<dbReference type="InterPro" id="IPR000685">
    <property type="entry name" value="RuBisCO_lsu_C"/>
</dbReference>
<dbReference type="InterPro" id="IPR033966">
    <property type="entry name" value="RuBisCO"/>
</dbReference>
<evidence type="ECO:0008006" key="4">
    <source>
        <dbReference type="Google" id="ProtNLM"/>
    </source>
</evidence>
<dbReference type="Pfam" id="PF02788">
    <property type="entry name" value="RuBisCO_large_N"/>
    <property type="match status" value="1"/>
</dbReference>
<sequence>RIAKTLSPKIFSINHKSKRVKIAYPLELFELGNLPEILSSIGGNIFGMKSVKGLLWEDITIPKKMLKSFKGPRYGIKGLRKKFKIKNRPFVGTIVKPKVGLTPSEHARVAYESWIGGCDIVKDDENLTSQNFNEFKKRFLFTTALRKKAEKETRNKKAYLVNCTAEVEEMKKRIKFVEDNGGNYIMLDILTLGWGGLQTARNFTKLPIHAHRAGHAMFDRNPNHGMTMEIIAQLARMVGVDTLHIGAVVGKMTGGKDEILHIEKEIESDFTKKTKGHLEQKWFGIKKVLGVASGGVYPGIAGEIIKIMGNDIVLQAGGGIHGHPKGTRTGAIAMRQVVDATLKKISLKEYSKTHEELKLALEFWK</sequence>
<organism evidence="3">
    <name type="scientific">marine sediment metagenome</name>
    <dbReference type="NCBI Taxonomy" id="412755"/>
    <lineage>
        <taxon>unclassified sequences</taxon>
        <taxon>metagenomes</taxon>
        <taxon>ecological metagenomes</taxon>
    </lineage>
</organism>
<dbReference type="PANTHER" id="PTHR42704">
    <property type="entry name" value="RIBULOSE BISPHOSPHATE CARBOXYLASE"/>
    <property type="match status" value="1"/>
</dbReference>
<proteinExistence type="predicted"/>
<dbReference type="GO" id="GO:0015977">
    <property type="term" value="P:carbon fixation"/>
    <property type="evidence" value="ECO:0007669"/>
    <property type="project" value="InterPro"/>
</dbReference>
<evidence type="ECO:0000259" key="2">
    <source>
        <dbReference type="Pfam" id="PF02788"/>
    </source>
</evidence>
<evidence type="ECO:0000259" key="1">
    <source>
        <dbReference type="Pfam" id="PF00016"/>
    </source>
</evidence>
<dbReference type="GO" id="GO:0016984">
    <property type="term" value="F:ribulose-bisphosphate carboxylase activity"/>
    <property type="evidence" value="ECO:0007669"/>
    <property type="project" value="InterPro"/>
</dbReference>
<dbReference type="SFLD" id="SFLDS00014">
    <property type="entry name" value="RuBisCO"/>
    <property type="match status" value="1"/>
</dbReference>
<dbReference type="EMBL" id="BARS01005598">
    <property type="protein sequence ID" value="GAF75840.1"/>
    <property type="molecule type" value="Genomic_DNA"/>
</dbReference>